<sequence>MELYNCITYVTSFNFGTFPLRSNFKTIKFFFVFYSVPRREREVLISRLKRESLERTSFESWRTSKFRLQSKYLQAHANEVLGYNEAKTELSFYIKSKYNAGCYKATDVANKSGHAPQNNALCGPISNRCGHEGYNSVSVREAQNWFKRFQFGKFDVKDEPPSGGPVKVKVDDILEKVELDWHISSYNIAE</sequence>
<dbReference type="EMBL" id="BGZK01000284">
    <property type="protein sequence ID" value="GBP34097.1"/>
    <property type="molecule type" value="Genomic_DNA"/>
</dbReference>
<name>A0A4C1V736_EUMVA</name>
<reference evidence="1 2" key="1">
    <citation type="journal article" date="2019" name="Commun. Biol.">
        <title>The bagworm genome reveals a unique fibroin gene that provides high tensile strength.</title>
        <authorList>
            <person name="Kono N."/>
            <person name="Nakamura H."/>
            <person name="Ohtoshi R."/>
            <person name="Tomita M."/>
            <person name="Numata K."/>
            <person name="Arakawa K."/>
        </authorList>
    </citation>
    <scope>NUCLEOTIDE SEQUENCE [LARGE SCALE GENOMIC DNA]</scope>
</reference>
<evidence type="ECO:0000313" key="1">
    <source>
        <dbReference type="EMBL" id="GBP34097.1"/>
    </source>
</evidence>
<keyword evidence="2" id="KW-1185">Reference proteome</keyword>
<comment type="caution">
    <text evidence="1">The sequence shown here is derived from an EMBL/GenBank/DDBJ whole genome shotgun (WGS) entry which is preliminary data.</text>
</comment>
<accession>A0A4C1V736</accession>
<evidence type="ECO:0000313" key="2">
    <source>
        <dbReference type="Proteomes" id="UP000299102"/>
    </source>
</evidence>
<evidence type="ECO:0008006" key="3">
    <source>
        <dbReference type="Google" id="ProtNLM"/>
    </source>
</evidence>
<protein>
    <recommendedName>
        <fullName evidence="3">Mos1 transposase HTH domain-containing protein</fullName>
    </recommendedName>
</protein>
<dbReference type="OrthoDB" id="616263at2759"/>
<gene>
    <name evidence="1" type="ORF">EVAR_28230_1</name>
</gene>
<dbReference type="AlphaFoldDB" id="A0A4C1V736"/>
<organism evidence="1 2">
    <name type="scientific">Eumeta variegata</name>
    <name type="common">Bagworm moth</name>
    <name type="synonym">Eumeta japonica</name>
    <dbReference type="NCBI Taxonomy" id="151549"/>
    <lineage>
        <taxon>Eukaryota</taxon>
        <taxon>Metazoa</taxon>
        <taxon>Ecdysozoa</taxon>
        <taxon>Arthropoda</taxon>
        <taxon>Hexapoda</taxon>
        <taxon>Insecta</taxon>
        <taxon>Pterygota</taxon>
        <taxon>Neoptera</taxon>
        <taxon>Endopterygota</taxon>
        <taxon>Lepidoptera</taxon>
        <taxon>Glossata</taxon>
        <taxon>Ditrysia</taxon>
        <taxon>Tineoidea</taxon>
        <taxon>Psychidae</taxon>
        <taxon>Oiketicinae</taxon>
        <taxon>Eumeta</taxon>
    </lineage>
</organism>
<dbReference type="Proteomes" id="UP000299102">
    <property type="component" value="Unassembled WGS sequence"/>
</dbReference>
<proteinExistence type="predicted"/>